<feature type="domain" description="EamA" evidence="2">
    <location>
        <begin position="4"/>
        <end position="135"/>
    </location>
</feature>
<feature type="non-terminal residue" evidence="3">
    <location>
        <position position="225"/>
    </location>
</feature>
<accession>A0A382X0L1</accession>
<feature type="transmembrane region" description="Helical" evidence="1">
    <location>
        <begin position="119"/>
        <end position="139"/>
    </location>
</feature>
<feature type="transmembrane region" description="Helical" evidence="1">
    <location>
        <begin position="64"/>
        <end position="85"/>
    </location>
</feature>
<feature type="transmembrane region" description="Helical" evidence="1">
    <location>
        <begin position="91"/>
        <end position="112"/>
    </location>
</feature>
<evidence type="ECO:0000256" key="1">
    <source>
        <dbReference type="SAM" id="Phobius"/>
    </source>
</evidence>
<reference evidence="3" key="1">
    <citation type="submission" date="2018-05" db="EMBL/GenBank/DDBJ databases">
        <authorList>
            <person name="Lanie J.A."/>
            <person name="Ng W.-L."/>
            <person name="Kazmierczak K.M."/>
            <person name="Andrzejewski T.M."/>
            <person name="Davidsen T.M."/>
            <person name="Wayne K.J."/>
            <person name="Tettelin H."/>
            <person name="Glass J.I."/>
            <person name="Rusch D."/>
            <person name="Podicherti R."/>
            <person name="Tsui H.-C.T."/>
            <person name="Winkler M.E."/>
        </authorList>
    </citation>
    <scope>NUCLEOTIDE SEQUENCE</scope>
</reference>
<keyword evidence="1" id="KW-0472">Membrane</keyword>
<feature type="transmembrane region" description="Helical" evidence="1">
    <location>
        <begin position="7"/>
        <end position="26"/>
    </location>
</feature>
<proteinExistence type="predicted"/>
<protein>
    <recommendedName>
        <fullName evidence="2">EamA domain-containing protein</fullName>
    </recommendedName>
</protein>
<feature type="transmembrane region" description="Helical" evidence="1">
    <location>
        <begin position="32"/>
        <end position="52"/>
    </location>
</feature>
<dbReference type="AlphaFoldDB" id="A0A382X0L1"/>
<dbReference type="InterPro" id="IPR037185">
    <property type="entry name" value="EmrE-like"/>
</dbReference>
<keyword evidence="1" id="KW-0812">Transmembrane</keyword>
<evidence type="ECO:0000259" key="2">
    <source>
        <dbReference type="Pfam" id="PF00892"/>
    </source>
</evidence>
<dbReference type="SUPFAM" id="SSF103481">
    <property type="entry name" value="Multidrug resistance efflux transporter EmrE"/>
    <property type="match status" value="1"/>
</dbReference>
<dbReference type="EMBL" id="UINC01164096">
    <property type="protein sequence ID" value="SVD64756.1"/>
    <property type="molecule type" value="Genomic_DNA"/>
</dbReference>
<dbReference type="GO" id="GO:0016020">
    <property type="term" value="C:membrane"/>
    <property type="evidence" value="ECO:0007669"/>
    <property type="project" value="InterPro"/>
</dbReference>
<gene>
    <name evidence="3" type="ORF">METZ01_LOCUS417610</name>
</gene>
<name>A0A382X0L1_9ZZZZ</name>
<feature type="transmembrane region" description="Helical" evidence="1">
    <location>
        <begin position="145"/>
        <end position="162"/>
    </location>
</feature>
<sequence>VITANIACFMAMLMWAVGFPSGEILLETWGAISLLSVRMLLAVGLLMVFWIVAEGMPTVLAAPWGRGLTVGGIGFGFGAILLLVGQKMSDPVTPAIVAAMMPIAGASIEVVLDKRKLHLQLLGGIVLAMVGGLLATGVRLSNGKFGLGALFCLLAIFLFAWATRKTIRDFQTISSLGQTTVTLVGALVITLFVHGSFLVLGFGETEIGNMDSRHIMMLLIFSLPA</sequence>
<dbReference type="Pfam" id="PF00892">
    <property type="entry name" value="EamA"/>
    <property type="match status" value="1"/>
</dbReference>
<dbReference type="InterPro" id="IPR000620">
    <property type="entry name" value="EamA_dom"/>
</dbReference>
<feature type="non-terminal residue" evidence="3">
    <location>
        <position position="1"/>
    </location>
</feature>
<evidence type="ECO:0000313" key="3">
    <source>
        <dbReference type="EMBL" id="SVD64756.1"/>
    </source>
</evidence>
<feature type="transmembrane region" description="Helical" evidence="1">
    <location>
        <begin position="183"/>
        <end position="203"/>
    </location>
</feature>
<organism evidence="3">
    <name type="scientific">marine metagenome</name>
    <dbReference type="NCBI Taxonomy" id="408172"/>
    <lineage>
        <taxon>unclassified sequences</taxon>
        <taxon>metagenomes</taxon>
        <taxon>ecological metagenomes</taxon>
    </lineage>
</organism>
<keyword evidence="1" id="KW-1133">Transmembrane helix</keyword>